<name>A0A6A4TA23_SCOMX</name>
<protein>
    <submittedName>
        <fullName evidence="1">Uncharacterized protein</fullName>
    </submittedName>
</protein>
<evidence type="ECO:0000313" key="2">
    <source>
        <dbReference type="Proteomes" id="UP000438429"/>
    </source>
</evidence>
<accession>A0A6A4TA23</accession>
<reference evidence="1 2" key="1">
    <citation type="submission" date="2019-06" db="EMBL/GenBank/DDBJ databases">
        <title>Draft genomes of female and male turbot (Scophthalmus maximus).</title>
        <authorList>
            <person name="Xu H."/>
            <person name="Xu X.-W."/>
            <person name="Shao C."/>
            <person name="Chen S."/>
        </authorList>
    </citation>
    <scope>NUCLEOTIDE SEQUENCE [LARGE SCALE GENOMIC DNA]</scope>
    <source>
        <strain evidence="1">Ysfricsl-2016a</strain>
        <tissue evidence="1">Blood</tissue>
    </source>
</reference>
<proteinExistence type="predicted"/>
<dbReference type="Proteomes" id="UP000438429">
    <property type="component" value="Unassembled WGS sequence"/>
</dbReference>
<dbReference type="AlphaFoldDB" id="A0A6A4TA23"/>
<sequence>MSKQTCRGADALTSKAGCSSWTPGRTCLKRDASEQGLRQITRGQSELYLRQHTVWNHQIAYSTCFNTAAATKAKRKPRLESLEKHNYECRESKVEKYRKS</sequence>
<gene>
    <name evidence="1" type="ORF">F2P81_008056</name>
</gene>
<comment type="caution">
    <text evidence="1">The sequence shown here is derived from an EMBL/GenBank/DDBJ whole genome shotgun (WGS) entry which is preliminary data.</text>
</comment>
<organism evidence="1 2">
    <name type="scientific">Scophthalmus maximus</name>
    <name type="common">Turbot</name>
    <name type="synonym">Psetta maxima</name>
    <dbReference type="NCBI Taxonomy" id="52904"/>
    <lineage>
        <taxon>Eukaryota</taxon>
        <taxon>Metazoa</taxon>
        <taxon>Chordata</taxon>
        <taxon>Craniata</taxon>
        <taxon>Vertebrata</taxon>
        <taxon>Euteleostomi</taxon>
        <taxon>Actinopterygii</taxon>
        <taxon>Neopterygii</taxon>
        <taxon>Teleostei</taxon>
        <taxon>Neoteleostei</taxon>
        <taxon>Acanthomorphata</taxon>
        <taxon>Carangaria</taxon>
        <taxon>Pleuronectiformes</taxon>
        <taxon>Pleuronectoidei</taxon>
        <taxon>Scophthalmidae</taxon>
        <taxon>Scophthalmus</taxon>
    </lineage>
</organism>
<evidence type="ECO:0000313" key="1">
    <source>
        <dbReference type="EMBL" id="KAF0039821.1"/>
    </source>
</evidence>
<dbReference type="EMBL" id="VEVO01000007">
    <property type="protein sequence ID" value="KAF0039821.1"/>
    <property type="molecule type" value="Genomic_DNA"/>
</dbReference>